<dbReference type="EMBL" id="CP003495">
    <property type="protein sequence ID" value="AFY27491.1"/>
    <property type="molecule type" value="Genomic_DNA"/>
</dbReference>
<feature type="transmembrane region" description="Helical" evidence="1">
    <location>
        <begin position="690"/>
        <end position="707"/>
    </location>
</feature>
<dbReference type="eggNOG" id="COG1132">
    <property type="taxonomic scope" value="Bacteria"/>
</dbReference>
<organism evidence="3 4">
    <name type="scientific">Cyanobium gracile (strain ATCC 27147 / PCC 6307)</name>
    <dbReference type="NCBI Taxonomy" id="292564"/>
    <lineage>
        <taxon>Bacteria</taxon>
        <taxon>Bacillati</taxon>
        <taxon>Cyanobacteriota</taxon>
        <taxon>Cyanophyceae</taxon>
        <taxon>Synechococcales</taxon>
        <taxon>Prochlorococcaceae</taxon>
        <taxon>Cyanobium</taxon>
    </lineage>
</organism>
<evidence type="ECO:0000313" key="3">
    <source>
        <dbReference type="EMBL" id="AFY27491.1"/>
    </source>
</evidence>
<dbReference type="InterPro" id="IPR024983">
    <property type="entry name" value="CHAT_dom"/>
</dbReference>
<evidence type="ECO:0000259" key="2">
    <source>
        <dbReference type="Pfam" id="PF12770"/>
    </source>
</evidence>
<dbReference type="OrthoDB" id="444941at2"/>
<protein>
    <recommendedName>
        <fullName evidence="2">CHAT domain-containing protein</fullName>
    </recommendedName>
</protein>
<feature type="domain" description="CHAT" evidence="2">
    <location>
        <begin position="90"/>
        <end position="332"/>
    </location>
</feature>
<feature type="transmembrane region" description="Helical" evidence="1">
    <location>
        <begin position="713"/>
        <end position="730"/>
    </location>
</feature>
<proteinExistence type="predicted"/>
<keyword evidence="1" id="KW-0812">Transmembrane</keyword>
<dbReference type="KEGG" id="cgc:Cyagr_0292"/>
<evidence type="ECO:0000256" key="1">
    <source>
        <dbReference type="SAM" id="Phobius"/>
    </source>
</evidence>
<feature type="transmembrane region" description="Helical" evidence="1">
    <location>
        <begin position="660"/>
        <end position="683"/>
    </location>
</feature>
<dbReference type="AlphaFoldDB" id="K9P445"/>
<keyword evidence="1" id="KW-0472">Membrane</keyword>
<accession>K9P445</accession>
<dbReference type="Proteomes" id="UP000010388">
    <property type="component" value="Chromosome"/>
</dbReference>
<name>K9P445_CYAGP</name>
<sequence length="737" mass="80011">MTMVDLHLLSTTPNSLTVLVVAEGIQETLTIPMAARVLDAQAYWLRQFQAHHDQRRRSHAGKSPVSADAVAHASEQLRRELMAWFQQPPWQPLHRVLERDTAAPLRLQLDASARALESLPWENLFAQRPFWRLASSHRREAGQPARVSRPPRVLLLVGDAQGLDLAEEVRQLTRLNQRGRIDLLTLQNTDSNHTKLRQALLRAGGWDVLIFLGHAEADPRAGGRFHLGDGSILTAESIRQELEQAASHGLHLVLLNSCEGIDLARRCVGAGVDWAFCFLDRVPDTAAAQVFVALIQQLEAGASLVAATATVRERWARNDRCGLDLLVAAYSQPQALPFRLPLSRRRQFVQRLERTQRRQWIAAACAVALAVALPLDPTSSLSTALLDWRLDLQRQWRALRSVPGPTGLPLPVMLLDDWAYPAAGGQGPSQGAQVSRAALATVLEQTPATVHTVALDFALDGEEAGTNQLAAVIQRQQRPLVVAGYFGGPCPAVAAGGRNSELHPLLKGSGLKQRDLSTQILASNTCQSFPLDQRRRVPLQLGPALTGEQMAGLLSAKADPILPAHSVIDWSIDWFGQGGRPPLVVRVNRPQELPQLSSPVLLVGKGMLRFAPGTDSFTAPRAVEETLGPAWGGSSAELPGVVLQAVLTQSLSLNHWLTPLPYLVGIGVVGLTSGLGILLAAAVPQQPWRILWLTVITVVAVPVAFELAVQQRLLFPIALPLVGMGASSLLRREASPP</sequence>
<gene>
    <name evidence="3" type="ordered locus">Cyagr_0292</name>
</gene>
<dbReference type="STRING" id="292564.Cyagr_0292"/>
<reference evidence="4" key="1">
    <citation type="journal article" date="2013" name="Proc. Natl. Acad. Sci. U.S.A.">
        <title>Improving the coverage of the cyanobacterial phylum using diversity-driven genome sequencing.</title>
        <authorList>
            <person name="Shih P.M."/>
            <person name="Wu D."/>
            <person name="Latifi A."/>
            <person name="Axen S.D."/>
            <person name="Fewer D.P."/>
            <person name="Talla E."/>
            <person name="Calteau A."/>
            <person name="Cai F."/>
            <person name="Tandeau de Marsac N."/>
            <person name="Rippka R."/>
            <person name="Herdman M."/>
            <person name="Sivonen K."/>
            <person name="Coursin T."/>
            <person name="Laurent T."/>
            <person name="Goodwin L."/>
            <person name="Nolan M."/>
            <person name="Davenport K.W."/>
            <person name="Han C.S."/>
            <person name="Rubin E.M."/>
            <person name="Eisen J.A."/>
            <person name="Woyke T."/>
            <person name="Gugger M."/>
            <person name="Kerfeld C.A."/>
        </authorList>
    </citation>
    <scope>NUCLEOTIDE SEQUENCE [LARGE SCALE GENOMIC DNA]</scope>
    <source>
        <strain evidence="4">ATCC 27147 / PCC 6307</strain>
    </source>
</reference>
<dbReference type="HOGENOM" id="CLU_376303_0_0_3"/>
<evidence type="ECO:0000313" key="4">
    <source>
        <dbReference type="Proteomes" id="UP000010388"/>
    </source>
</evidence>
<dbReference type="Pfam" id="PF12770">
    <property type="entry name" value="CHAT"/>
    <property type="match status" value="1"/>
</dbReference>
<keyword evidence="1" id="KW-1133">Transmembrane helix</keyword>
<dbReference type="RefSeq" id="WP_015107949.1">
    <property type="nucleotide sequence ID" value="NC_019675.1"/>
</dbReference>